<name>A0A8X6F4P3_TRICU</name>
<organism evidence="1 2">
    <name type="scientific">Trichonephila clavata</name>
    <name type="common">Joro spider</name>
    <name type="synonym">Nephila clavata</name>
    <dbReference type="NCBI Taxonomy" id="2740835"/>
    <lineage>
        <taxon>Eukaryota</taxon>
        <taxon>Metazoa</taxon>
        <taxon>Ecdysozoa</taxon>
        <taxon>Arthropoda</taxon>
        <taxon>Chelicerata</taxon>
        <taxon>Arachnida</taxon>
        <taxon>Araneae</taxon>
        <taxon>Araneomorphae</taxon>
        <taxon>Entelegynae</taxon>
        <taxon>Araneoidea</taxon>
        <taxon>Nephilidae</taxon>
        <taxon>Trichonephila</taxon>
    </lineage>
</organism>
<reference evidence="1" key="1">
    <citation type="submission" date="2020-07" db="EMBL/GenBank/DDBJ databases">
        <title>Multicomponent nature underlies the extraordinary mechanical properties of spider dragline silk.</title>
        <authorList>
            <person name="Kono N."/>
            <person name="Nakamura H."/>
            <person name="Mori M."/>
            <person name="Yoshida Y."/>
            <person name="Ohtoshi R."/>
            <person name="Malay A.D."/>
            <person name="Moran D.A.P."/>
            <person name="Tomita M."/>
            <person name="Numata K."/>
            <person name="Arakawa K."/>
        </authorList>
    </citation>
    <scope>NUCLEOTIDE SEQUENCE</scope>
</reference>
<keyword evidence="2" id="KW-1185">Reference proteome</keyword>
<proteinExistence type="predicted"/>
<gene>
    <name evidence="1" type="ORF">TNCT_175141</name>
</gene>
<dbReference type="EMBL" id="BMAO01000827">
    <property type="protein sequence ID" value="GFQ69479.1"/>
    <property type="molecule type" value="Genomic_DNA"/>
</dbReference>
<evidence type="ECO:0000313" key="2">
    <source>
        <dbReference type="Proteomes" id="UP000887116"/>
    </source>
</evidence>
<evidence type="ECO:0000313" key="1">
    <source>
        <dbReference type="EMBL" id="GFQ69479.1"/>
    </source>
</evidence>
<dbReference type="AlphaFoldDB" id="A0A8X6F4P3"/>
<comment type="caution">
    <text evidence="1">The sequence shown here is derived from an EMBL/GenBank/DDBJ whole genome shotgun (WGS) entry which is preliminary data.</text>
</comment>
<dbReference type="Proteomes" id="UP000887116">
    <property type="component" value="Unassembled WGS sequence"/>
</dbReference>
<sequence length="122" mass="14026">MTIKDTKLGMPTNTTITMVIIEELPVRIIPKTEQQVKKLDRITKKDGSENISCNFSRLSSTFAFSLRISICSADPNSTGEYWRTFLVSRLKHEEQRKHKLQNKIATREGKVICARNSRNILM</sequence>
<protein>
    <submittedName>
        <fullName evidence="1">Uncharacterized protein</fullName>
    </submittedName>
</protein>
<accession>A0A8X6F4P3</accession>